<reference evidence="2 3" key="1">
    <citation type="submission" date="2019-05" db="EMBL/GenBank/DDBJ databases">
        <title>Emergence of the Ug99 lineage of the wheat stem rust pathogen through somatic hybridization.</title>
        <authorList>
            <person name="Li F."/>
            <person name="Upadhyaya N.M."/>
            <person name="Sperschneider J."/>
            <person name="Matny O."/>
            <person name="Nguyen-Phuc H."/>
            <person name="Mago R."/>
            <person name="Raley C."/>
            <person name="Miller M.E."/>
            <person name="Silverstein K.A.T."/>
            <person name="Henningsen E."/>
            <person name="Hirsch C.D."/>
            <person name="Visser B."/>
            <person name="Pretorius Z.A."/>
            <person name="Steffenson B.J."/>
            <person name="Schwessinger B."/>
            <person name="Dodds P.N."/>
            <person name="Figueroa M."/>
        </authorList>
    </citation>
    <scope>NUCLEOTIDE SEQUENCE [LARGE SCALE GENOMIC DNA]</scope>
    <source>
        <strain evidence="2">21-0</strain>
    </source>
</reference>
<feature type="compositionally biased region" description="Acidic residues" evidence="1">
    <location>
        <begin position="193"/>
        <end position="203"/>
    </location>
</feature>
<feature type="compositionally biased region" description="Polar residues" evidence="1">
    <location>
        <begin position="113"/>
        <end position="123"/>
    </location>
</feature>
<protein>
    <submittedName>
        <fullName evidence="2">Uncharacterized protein</fullName>
    </submittedName>
</protein>
<feature type="compositionally biased region" description="Low complexity" evidence="1">
    <location>
        <begin position="139"/>
        <end position="158"/>
    </location>
</feature>
<evidence type="ECO:0000313" key="3">
    <source>
        <dbReference type="Proteomes" id="UP000324748"/>
    </source>
</evidence>
<feature type="compositionally biased region" description="Polar residues" evidence="1">
    <location>
        <begin position="159"/>
        <end position="181"/>
    </location>
</feature>
<dbReference type="Proteomes" id="UP000324748">
    <property type="component" value="Unassembled WGS sequence"/>
</dbReference>
<evidence type="ECO:0000313" key="2">
    <source>
        <dbReference type="EMBL" id="KAA1067329.1"/>
    </source>
</evidence>
<dbReference type="AlphaFoldDB" id="A0A5B0LTF0"/>
<keyword evidence="3" id="KW-1185">Reference proteome</keyword>
<proteinExistence type="predicted"/>
<feature type="region of interest" description="Disordered" evidence="1">
    <location>
        <begin position="113"/>
        <end position="279"/>
    </location>
</feature>
<dbReference type="EMBL" id="VSWC01000184">
    <property type="protein sequence ID" value="KAA1067329.1"/>
    <property type="molecule type" value="Genomic_DNA"/>
</dbReference>
<accession>A0A5B0LTF0</accession>
<gene>
    <name evidence="2" type="ORF">PGT21_001152</name>
</gene>
<feature type="compositionally biased region" description="Basic and acidic residues" evidence="1">
    <location>
        <begin position="249"/>
        <end position="265"/>
    </location>
</feature>
<sequence>MLPVHLAHQVLIRQLRELTIPSTCPSTPQAPQQPPILKMLPVMRPSISLTTRPRPQQSPILQRFPVHHYQPQDLTPNYQNRPTVAYPVQIWQLRELMRPSTCPQPLGGHNSHQFSKCFQSPGTSGADKAPDLPPDSSEATTANKSRNASSASSQTQRTEISQESSRTTSNHTTASNEQPGSTDERSTTPASEPPDDIDHDADQEPPLAYEELPSGSCTPRKAAVDSRKQNSGASARPSMSKPQKHKKTSKTDENPPEGTDPKAESNFEILEGPINLTPK</sequence>
<comment type="caution">
    <text evidence="2">The sequence shown here is derived from an EMBL/GenBank/DDBJ whole genome shotgun (WGS) entry which is preliminary data.</text>
</comment>
<name>A0A5B0LTF0_PUCGR</name>
<organism evidence="2 3">
    <name type="scientific">Puccinia graminis f. sp. tritici</name>
    <dbReference type="NCBI Taxonomy" id="56615"/>
    <lineage>
        <taxon>Eukaryota</taxon>
        <taxon>Fungi</taxon>
        <taxon>Dikarya</taxon>
        <taxon>Basidiomycota</taxon>
        <taxon>Pucciniomycotina</taxon>
        <taxon>Pucciniomycetes</taxon>
        <taxon>Pucciniales</taxon>
        <taxon>Pucciniaceae</taxon>
        <taxon>Puccinia</taxon>
    </lineage>
</organism>
<evidence type="ECO:0000256" key="1">
    <source>
        <dbReference type="SAM" id="MobiDB-lite"/>
    </source>
</evidence>